<feature type="region of interest" description="Disordered" evidence="1">
    <location>
        <begin position="1"/>
        <end position="51"/>
    </location>
</feature>
<evidence type="ECO:0000313" key="2">
    <source>
        <dbReference type="EMBL" id="SMC89979.1"/>
    </source>
</evidence>
<reference evidence="2 3" key="1">
    <citation type="submission" date="2017-04" db="EMBL/GenBank/DDBJ databases">
        <authorList>
            <person name="Afonso C.L."/>
            <person name="Miller P.J."/>
            <person name="Scott M.A."/>
            <person name="Spackman E."/>
            <person name="Goraichik I."/>
            <person name="Dimitrov K.M."/>
            <person name="Suarez D.L."/>
            <person name="Swayne D.E."/>
        </authorList>
    </citation>
    <scope>NUCLEOTIDE SEQUENCE [LARGE SCALE GENOMIC DNA]</scope>
    <source>
        <strain evidence="2 3">DSM 43828</strain>
    </source>
</reference>
<organism evidence="2 3">
    <name type="scientific">Kibdelosporangium aridum</name>
    <dbReference type="NCBI Taxonomy" id="2030"/>
    <lineage>
        <taxon>Bacteria</taxon>
        <taxon>Bacillati</taxon>
        <taxon>Actinomycetota</taxon>
        <taxon>Actinomycetes</taxon>
        <taxon>Pseudonocardiales</taxon>
        <taxon>Pseudonocardiaceae</taxon>
        <taxon>Kibdelosporangium</taxon>
    </lineage>
</organism>
<dbReference type="EMBL" id="FWXV01000002">
    <property type="protein sequence ID" value="SMC89979.1"/>
    <property type="molecule type" value="Genomic_DNA"/>
</dbReference>
<sequence>MDEEDDEAGGGASPDWTVPVSSDTSGTSRSVSTPATCCFAPLKPPLTPPDDAPWATFSRLKLPEIAPSTAAVAAPVTPSCTASRATLLASPSPKPSPRTLPAPADAAPPSTPLIAPDFTASRVRPASNSSRVPFAIWNSWMPASIATFAATSVATENSIRRSRLLPTCSPSRCTRFRKIVTITWRVASCAGRIPASEPPKVANAAAVNAMIWISSAASAAQIDSFAYSICIAQLRQAFASASEPSFSFSNAASSPPTNFFQNSSNCCAASPSMLPRASLTALSAAFIAASMSCAALSQTSARRIIASSLPFGHSPPSTHGAMSLTNSGGSMIAIGQTCVLSKVCALDLSVPSWASACALRFLAICVNAAATSPTALLIASAAGT</sequence>
<feature type="region of interest" description="Disordered" evidence="1">
    <location>
        <begin position="84"/>
        <end position="109"/>
    </location>
</feature>
<name>A0A1W2CXJ3_KIBAR</name>
<dbReference type="AlphaFoldDB" id="A0A1W2CXJ3"/>
<accession>A0A1W2CXJ3</accession>
<evidence type="ECO:0000256" key="1">
    <source>
        <dbReference type="SAM" id="MobiDB-lite"/>
    </source>
</evidence>
<feature type="compositionally biased region" description="Low complexity" evidence="1">
    <location>
        <begin position="21"/>
        <end position="33"/>
    </location>
</feature>
<evidence type="ECO:0000313" key="3">
    <source>
        <dbReference type="Proteomes" id="UP000192674"/>
    </source>
</evidence>
<proteinExistence type="predicted"/>
<keyword evidence="3" id="KW-1185">Reference proteome</keyword>
<feature type="compositionally biased region" description="Pro residues" evidence="1">
    <location>
        <begin position="42"/>
        <end position="51"/>
    </location>
</feature>
<gene>
    <name evidence="2" type="ORF">SAMN05661093_02622</name>
</gene>
<protein>
    <submittedName>
        <fullName evidence="2">Uncharacterized protein</fullName>
    </submittedName>
</protein>
<dbReference type="Proteomes" id="UP000192674">
    <property type="component" value="Unassembled WGS sequence"/>
</dbReference>